<feature type="domain" description="ACT" evidence="2">
    <location>
        <begin position="145"/>
        <end position="221"/>
    </location>
</feature>
<name>A0A4V3HIU2_LEPME</name>
<dbReference type="PANTHER" id="PTHR47320">
    <property type="entry name" value="BIFUNCTIONAL URIDYLYLTRANSFERASE/URIDYLYL-REMOVING ENZYME"/>
    <property type="match status" value="1"/>
</dbReference>
<keyword evidence="4" id="KW-1185">Reference proteome</keyword>
<reference evidence="3 4" key="1">
    <citation type="submission" date="2019-03" db="EMBL/GenBank/DDBJ databases">
        <title>Genomic Encyclopedia of Archaeal and Bacterial Type Strains, Phase II (KMG-II): from individual species to whole genera.</title>
        <authorList>
            <person name="Goeker M."/>
        </authorList>
    </citation>
    <scope>NUCLEOTIDE SEQUENCE [LARGE SCALE GENOMIC DNA]</scope>
    <source>
        <strain evidence="3 4">DSM 21537</strain>
    </source>
</reference>
<dbReference type="AlphaFoldDB" id="A0A4V3HIU2"/>
<dbReference type="STRING" id="1193051.LEP1GSC017_1820"/>
<evidence type="ECO:0000259" key="2">
    <source>
        <dbReference type="PROSITE" id="PS51671"/>
    </source>
</evidence>
<accession>A0A4V3HIU2</accession>
<sequence length="221" mass="24993">MIEISCACIQSVGKENAKLIEFQYKREKENILISLKTDSTQIGTFHRIATIIYALKMDILSGELSTVIEKGREFTIDSFILQADGGDTTQAAFKLGMMMDSVFSKNTKFEEILEKLQIQEPAVATFFRETPEFIFSDLPERNETCLYLESSAGRGLLYYVSRILMQNQINIRSATIETDFETGRAKDSFYLTDASGKMFASSDLAVKIRREILAPIQSNSR</sequence>
<evidence type="ECO:0000256" key="1">
    <source>
        <dbReference type="ARBA" id="ARBA00022801"/>
    </source>
</evidence>
<protein>
    <recommendedName>
        <fullName evidence="2">ACT domain-containing protein</fullName>
    </recommendedName>
</protein>
<dbReference type="InterPro" id="IPR010043">
    <property type="entry name" value="UTase/UR"/>
</dbReference>
<organism evidence="3 4">
    <name type="scientific">Leptospira meyeri</name>
    <dbReference type="NCBI Taxonomy" id="29508"/>
    <lineage>
        <taxon>Bacteria</taxon>
        <taxon>Pseudomonadati</taxon>
        <taxon>Spirochaetota</taxon>
        <taxon>Spirochaetia</taxon>
        <taxon>Leptospirales</taxon>
        <taxon>Leptospiraceae</taxon>
        <taxon>Leptospira</taxon>
    </lineage>
</organism>
<dbReference type="GO" id="GO:0016787">
    <property type="term" value="F:hydrolase activity"/>
    <property type="evidence" value="ECO:0007669"/>
    <property type="project" value="UniProtKB-KW"/>
</dbReference>
<evidence type="ECO:0000313" key="3">
    <source>
        <dbReference type="EMBL" id="TDY73161.1"/>
    </source>
</evidence>
<dbReference type="PROSITE" id="PS51671">
    <property type="entry name" value="ACT"/>
    <property type="match status" value="1"/>
</dbReference>
<dbReference type="Proteomes" id="UP000294684">
    <property type="component" value="Unassembled WGS sequence"/>
</dbReference>
<comment type="caution">
    <text evidence="3">The sequence shown here is derived from an EMBL/GenBank/DDBJ whole genome shotgun (WGS) entry which is preliminary data.</text>
</comment>
<dbReference type="InterPro" id="IPR002912">
    <property type="entry name" value="ACT_dom"/>
</dbReference>
<keyword evidence="1" id="KW-0378">Hydrolase</keyword>
<dbReference type="PANTHER" id="PTHR47320:SF1">
    <property type="entry name" value="BIFUNCTIONAL URIDYLYLTRANSFERASE_URIDYLYL-REMOVING ENZYME"/>
    <property type="match status" value="1"/>
</dbReference>
<gene>
    <name evidence="3" type="ORF">CLV96_2183</name>
</gene>
<proteinExistence type="predicted"/>
<evidence type="ECO:0000313" key="4">
    <source>
        <dbReference type="Proteomes" id="UP000294684"/>
    </source>
</evidence>
<dbReference type="EMBL" id="SORO01000001">
    <property type="protein sequence ID" value="TDY73161.1"/>
    <property type="molecule type" value="Genomic_DNA"/>
</dbReference>
<dbReference type="GO" id="GO:0008773">
    <property type="term" value="F:[protein-PII] uridylyltransferase activity"/>
    <property type="evidence" value="ECO:0007669"/>
    <property type="project" value="InterPro"/>
</dbReference>